<dbReference type="OrthoDB" id="2703631at2"/>
<protein>
    <submittedName>
        <fullName evidence="1">Phage transcriptional regulator</fullName>
    </submittedName>
</protein>
<gene>
    <name evidence="1" type="ORF">OPHB3_2373</name>
</gene>
<reference evidence="2" key="1">
    <citation type="submission" date="2015-07" db="EMBL/GenBank/DDBJ databases">
        <title>Draft Genome Sequence of Oceanobacillus picturae Heshi-B3 that Was Isolated from Fermented Rice Bran with Aging Salted Mackerel, Which Was Named Heshiko as Traditional Fermented Seafood in Japan.</title>
        <authorList>
            <person name="Akuzawa S."/>
            <person name="Nakagawa J."/>
            <person name="Kanekatsu T."/>
            <person name="Kanesaki Y."/>
            <person name="Suzuki T."/>
        </authorList>
    </citation>
    <scope>NUCLEOTIDE SEQUENCE [LARGE SCALE GENOMIC DNA]</scope>
    <source>
        <strain evidence="2">Heshi-B3</strain>
    </source>
</reference>
<reference evidence="1 2" key="2">
    <citation type="journal article" date="2016" name="Genome Announc.">
        <title>Draft Genome Sequence of Oceanobacillus picturae Heshi-B3, Isolated from Fermented Rice Bran in a Traditional Japanese Seafood Dish.</title>
        <authorList>
            <person name="Akuzawa S."/>
            <person name="Nagaoka J."/>
            <person name="Kanekatsu M."/>
            <person name="Kanesaki Y."/>
            <person name="Suzuki T."/>
        </authorList>
    </citation>
    <scope>NUCLEOTIDE SEQUENCE [LARGE SCALE GENOMIC DNA]</scope>
    <source>
        <strain evidence="1 2">Heshi-B3</strain>
    </source>
</reference>
<name>A0A0U9HAX0_9BACI</name>
<dbReference type="EMBL" id="BBXV01000027">
    <property type="protein sequence ID" value="GAQ18433.1"/>
    <property type="molecule type" value="Genomic_DNA"/>
</dbReference>
<dbReference type="NCBIfam" id="TIGR01637">
    <property type="entry name" value="phage_arpU"/>
    <property type="match status" value="1"/>
</dbReference>
<accession>A0A0U9HAX0</accession>
<sequence>MNFAADIEGIFTKEEIESFLKNEQQFYIEYAEENWLDRYFKIKAMSQKTHVPSITSVISDTPGGSNPNNSKTEQFALKSVQASEWLDTLLYAVESLDPAEQKLIELKYMKKRNDGSRYCDEVIYPQLFIGKTRYYELKKEALEMLGRKLYGLFSERGCS</sequence>
<comment type="caution">
    <text evidence="1">The sequence shown here is derived from an EMBL/GenBank/DDBJ whole genome shotgun (WGS) entry which is preliminary data.</text>
</comment>
<evidence type="ECO:0000313" key="2">
    <source>
        <dbReference type="Proteomes" id="UP000052946"/>
    </source>
</evidence>
<dbReference type="Proteomes" id="UP000052946">
    <property type="component" value="Unassembled WGS sequence"/>
</dbReference>
<dbReference type="AlphaFoldDB" id="A0A0U9HAX0"/>
<dbReference type="InterPro" id="IPR006524">
    <property type="entry name" value="ArpU-like"/>
</dbReference>
<dbReference type="RefSeq" id="WP_058950431.1">
    <property type="nucleotide sequence ID" value="NZ_BBXV01000027.1"/>
</dbReference>
<evidence type="ECO:0000313" key="1">
    <source>
        <dbReference type="EMBL" id="GAQ18433.1"/>
    </source>
</evidence>
<organism evidence="1 2">
    <name type="scientific">Oceanobacillus picturae</name>
    <dbReference type="NCBI Taxonomy" id="171693"/>
    <lineage>
        <taxon>Bacteria</taxon>
        <taxon>Bacillati</taxon>
        <taxon>Bacillota</taxon>
        <taxon>Bacilli</taxon>
        <taxon>Bacillales</taxon>
        <taxon>Bacillaceae</taxon>
        <taxon>Oceanobacillus</taxon>
    </lineage>
</organism>
<proteinExistence type="predicted"/>